<dbReference type="OrthoDB" id="9798888at2"/>
<evidence type="ECO:0000256" key="5">
    <source>
        <dbReference type="HAMAP-Rule" id="MF_01260"/>
    </source>
</evidence>
<dbReference type="InterPro" id="IPR029058">
    <property type="entry name" value="AB_hydrolase_fold"/>
</dbReference>
<dbReference type="KEGG" id="mbat:BN1208_0344"/>
<comment type="catalytic activity">
    <reaction evidence="5">
        <text>6-carboxyhexanoyl-[ACP] methyl ester + H2O = 6-carboxyhexanoyl-[ACP] + methanol + H(+)</text>
        <dbReference type="Rhea" id="RHEA:42700"/>
        <dbReference type="Rhea" id="RHEA-COMP:9955"/>
        <dbReference type="Rhea" id="RHEA-COMP:10186"/>
        <dbReference type="ChEBI" id="CHEBI:15377"/>
        <dbReference type="ChEBI" id="CHEBI:15378"/>
        <dbReference type="ChEBI" id="CHEBI:17790"/>
        <dbReference type="ChEBI" id="CHEBI:78846"/>
        <dbReference type="ChEBI" id="CHEBI:82735"/>
        <dbReference type="EC" id="3.1.1.85"/>
    </reaction>
</comment>
<feature type="active site" description="Nucleophile" evidence="5">
    <location>
        <position position="78"/>
    </location>
</feature>
<dbReference type="SUPFAM" id="SSF53474">
    <property type="entry name" value="alpha/beta-Hydrolases"/>
    <property type="match status" value="1"/>
</dbReference>
<dbReference type="InterPro" id="IPR050266">
    <property type="entry name" value="AB_hydrolase_sf"/>
</dbReference>
<evidence type="ECO:0000256" key="1">
    <source>
        <dbReference type="ARBA" id="ARBA00022487"/>
    </source>
</evidence>
<dbReference type="InterPro" id="IPR010076">
    <property type="entry name" value="BioH"/>
</dbReference>
<dbReference type="GO" id="GO:0090499">
    <property type="term" value="F:pimelyl-[acyl-carrier protein] methyl ester esterase activity"/>
    <property type="evidence" value="ECO:0007669"/>
    <property type="project" value="UniProtKB-EC"/>
</dbReference>
<keyword evidence="1 5" id="KW-0719">Serine esterase</keyword>
<dbReference type="GO" id="GO:0005737">
    <property type="term" value="C:cytoplasm"/>
    <property type="evidence" value="ECO:0007669"/>
    <property type="project" value="UniProtKB-SubCell"/>
</dbReference>
<evidence type="ECO:0000259" key="6">
    <source>
        <dbReference type="Pfam" id="PF00561"/>
    </source>
</evidence>
<organism evidence="7 8">
    <name type="scientific">Candidatus Methylopumilus planktonicus</name>
    <dbReference type="NCBI Taxonomy" id="1581557"/>
    <lineage>
        <taxon>Bacteria</taxon>
        <taxon>Pseudomonadati</taxon>
        <taxon>Pseudomonadota</taxon>
        <taxon>Betaproteobacteria</taxon>
        <taxon>Nitrosomonadales</taxon>
        <taxon>Methylophilaceae</taxon>
        <taxon>Candidatus Methylopumilus</taxon>
    </lineage>
</organism>
<keyword evidence="3 5" id="KW-0093">Biotin biosynthesis</keyword>
<evidence type="ECO:0000256" key="2">
    <source>
        <dbReference type="ARBA" id="ARBA00022490"/>
    </source>
</evidence>
<dbReference type="EC" id="3.1.1.85" evidence="5"/>
<dbReference type="NCBIfam" id="TIGR01738">
    <property type="entry name" value="bioH"/>
    <property type="match status" value="1"/>
</dbReference>
<dbReference type="HOGENOM" id="CLU_020336_12_2_4"/>
<dbReference type="HAMAP" id="MF_01260">
    <property type="entry name" value="Carboxylester"/>
    <property type="match status" value="1"/>
</dbReference>
<dbReference type="EMBL" id="LN827929">
    <property type="protein sequence ID" value="CEZ19238.1"/>
    <property type="molecule type" value="Genomic_DNA"/>
</dbReference>
<dbReference type="GO" id="GO:0016020">
    <property type="term" value="C:membrane"/>
    <property type="evidence" value="ECO:0007669"/>
    <property type="project" value="TreeGrafter"/>
</dbReference>
<sequence length="253" mass="28903">MHIKKIGQGKDLVLIHGWGMHSGIWEPIIDRFSNQYTLHLVDIPGMGKSHVINPYDLDHVTEEISKALPPSFDILGWSLGSLIAIKMSLMYPKKIHRMVLVGGTPCFINQTDWSYGVDIRDFNNFANNLFKNYKSTMINFYILQLMHSKNSKLIIKKLKEIEAVENPPEIKSLQLGLDILLNNDLRNDINKIKHQTLLITGDMDRLTPKSASIWLESHLKESQLKIIKGASHIPFLSHSDEFFNCLDQFLLAA</sequence>
<feature type="binding site" evidence="5">
    <location>
        <begin position="140"/>
        <end position="144"/>
    </location>
    <ligand>
        <name>substrate</name>
    </ligand>
</feature>
<comment type="pathway">
    <text evidence="5">Cofactor biosynthesis; biotin biosynthesis.</text>
</comment>
<feature type="binding site" evidence="5">
    <location>
        <begin position="78"/>
        <end position="79"/>
    </location>
    <ligand>
        <name>substrate</name>
    </ligand>
</feature>
<dbReference type="InterPro" id="IPR000073">
    <property type="entry name" value="AB_hydrolase_1"/>
</dbReference>
<comment type="similarity">
    <text evidence="5">Belongs to the AB hydrolase superfamily. Carboxylesterase BioH family.</text>
</comment>
<dbReference type="STRING" id="1581557.BN1208_0344"/>
<feature type="binding site" evidence="5">
    <location>
        <position position="18"/>
    </location>
    <ligand>
        <name>substrate</name>
    </ligand>
</feature>
<feature type="active site" evidence="5">
    <location>
        <position position="204"/>
    </location>
</feature>
<comment type="subcellular location">
    <subcellularLocation>
        <location evidence="5">Cytoplasm</location>
    </subcellularLocation>
</comment>
<keyword evidence="4 5" id="KW-0378">Hydrolase</keyword>
<dbReference type="Gene3D" id="3.40.50.1820">
    <property type="entry name" value="alpha/beta hydrolase"/>
    <property type="match status" value="1"/>
</dbReference>
<evidence type="ECO:0000313" key="8">
    <source>
        <dbReference type="Proteomes" id="UP000064007"/>
    </source>
</evidence>
<dbReference type="UniPathway" id="UPA00078"/>
<dbReference type="RefSeq" id="WP_046487253.1">
    <property type="nucleotide sequence ID" value="NZ_LN827929.1"/>
</dbReference>
<reference evidence="8" key="1">
    <citation type="submission" date="2014-12" db="EMBL/GenBank/DDBJ databases">
        <authorList>
            <person name="Salcher M.M."/>
        </authorList>
    </citation>
    <scope>NUCLEOTIDE SEQUENCE [LARGE SCALE GENOMIC DNA]</scope>
    <source>
        <strain evidence="8">MMS-10A-171</strain>
    </source>
</reference>
<comment type="subunit">
    <text evidence="5">Monomer.</text>
</comment>
<evidence type="ECO:0000256" key="4">
    <source>
        <dbReference type="ARBA" id="ARBA00022801"/>
    </source>
</evidence>
<feature type="active site" evidence="5">
    <location>
        <position position="232"/>
    </location>
</feature>
<accession>A0A0D6EVD6</accession>
<evidence type="ECO:0000256" key="3">
    <source>
        <dbReference type="ARBA" id="ARBA00022756"/>
    </source>
</evidence>
<dbReference type="Proteomes" id="UP000064007">
    <property type="component" value="Chromosome 1"/>
</dbReference>
<dbReference type="GO" id="GO:0009102">
    <property type="term" value="P:biotin biosynthetic process"/>
    <property type="evidence" value="ECO:0007669"/>
    <property type="project" value="UniProtKB-UniRule"/>
</dbReference>
<dbReference type="AlphaFoldDB" id="A0A0D6EVD6"/>
<dbReference type="Pfam" id="PF00561">
    <property type="entry name" value="Abhydrolase_1"/>
    <property type="match status" value="1"/>
</dbReference>
<dbReference type="PANTHER" id="PTHR43798">
    <property type="entry name" value="MONOACYLGLYCEROL LIPASE"/>
    <property type="match status" value="1"/>
</dbReference>
<dbReference type="PANTHER" id="PTHR43798:SF31">
    <property type="entry name" value="AB HYDROLASE SUPERFAMILY PROTEIN YCLE"/>
    <property type="match status" value="1"/>
</dbReference>
<gene>
    <name evidence="7" type="primary">mhpC</name>
    <name evidence="5" type="synonym">bioH</name>
    <name evidence="7" type="ORF">BN1208_0344</name>
</gene>
<feature type="binding site" evidence="5">
    <location>
        <position position="232"/>
    </location>
    <ligand>
        <name>substrate</name>
    </ligand>
</feature>
<comment type="function">
    <text evidence="5">The physiological role of BioH is to remove the methyl group introduced by BioC when the pimeloyl moiety is complete. It allows to synthesize pimeloyl-ACP via the fatty acid synthetic pathway through the hydrolysis of the ester bonds of pimeloyl-ACP esters.</text>
</comment>
<keyword evidence="2 5" id="KW-0963">Cytoplasm</keyword>
<protein>
    <recommendedName>
        <fullName evidence="5">Pimeloyl-[acyl-carrier protein] methyl ester esterase</fullName>
        <ecNumber evidence="5">3.1.1.85</ecNumber>
    </recommendedName>
    <alternativeName>
        <fullName evidence="5">Biotin synthesis protein BioH</fullName>
    </alternativeName>
    <alternativeName>
        <fullName evidence="5">Carboxylesterase BioH</fullName>
    </alternativeName>
</protein>
<evidence type="ECO:0000313" key="7">
    <source>
        <dbReference type="EMBL" id="CEZ19238.1"/>
    </source>
</evidence>
<name>A0A0D6EVD6_9PROT</name>
<keyword evidence="8" id="KW-1185">Reference proteome</keyword>
<feature type="domain" description="AB hydrolase-1" evidence="6">
    <location>
        <begin position="12"/>
        <end position="238"/>
    </location>
</feature>
<proteinExistence type="inferred from homology"/>